<feature type="compositionally biased region" description="Basic and acidic residues" evidence="1">
    <location>
        <begin position="194"/>
        <end position="209"/>
    </location>
</feature>
<feature type="compositionally biased region" description="Basic and acidic residues" evidence="1">
    <location>
        <begin position="223"/>
        <end position="245"/>
    </location>
</feature>
<evidence type="ECO:0000313" key="4">
    <source>
        <dbReference type="Proteomes" id="UP001622690"/>
    </source>
</evidence>
<accession>A0ABZ1J797</accession>
<dbReference type="RefSeq" id="WP_406261649.1">
    <property type="nucleotide sequence ID" value="NZ_CP108125.1"/>
</dbReference>
<feature type="compositionally biased region" description="Acidic residues" evidence="1">
    <location>
        <begin position="86"/>
        <end position="95"/>
    </location>
</feature>
<feature type="region of interest" description="Disordered" evidence="1">
    <location>
        <begin position="166"/>
        <end position="271"/>
    </location>
</feature>
<proteinExistence type="predicted"/>
<feature type="compositionally biased region" description="Gly residues" evidence="1">
    <location>
        <begin position="247"/>
        <end position="259"/>
    </location>
</feature>
<dbReference type="PROSITE" id="PS50231">
    <property type="entry name" value="RICIN_B_LECTIN"/>
    <property type="match status" value="1"/>
</dbReference>
<dbReference type="InterPro" id="IPR000772">
    <property type="entry name" value="Ricin_B_lectin"/>
</dbReference>
<reference evidence="3 4" key="1">
    <citation type="submission" date="2022-10" db="EMBL/GenBank/DDBJ databases">
        <title>The complete genomes of actinobacterial strains from the NBC collection.</title>
        <authorList>
            <person name="Joergensen T.S."/>
            <person name="Alvarez Arevalo M."/>
            <person name="Sterndorff E.B."/>
            <person name="Faurdal D."/>
            <person name="Vuksanovic O."/>
            <person name="Mourched A.-S."/>
            <person name="Charusanti P."/>
            <person name="Shaw S."/>
            <person name="Blin K."/>
            <person name="Weber T."/>
        </authorList>
    </citation>
    <scope>NUCLEOTIDE SEQUENCE [LARGE SCALE GENOMIC DNA]</scope>
    <source>
        <strain evidence="3 4">NBC_00206</strain>
    </source>
</reference>
<feature type="domain" description="Ricin B lectin" evidence="2">
    <location>
        <begin position="272"/>
        <end position="398"/>
    </location>
</feature>
<dbReference type="SMART" id="SM00458">
    <property type="entry name" value="RICIN"/>
    <property type="match status" value="1"/>
</dbReference>
<sequence>MTRPAQHTSASPQVASGSAGEETASAPTTAQPGPEAKSPQAPNEGGRVKSETSKASSEAEDTAAEGPDARAVSAAETTPGGRPESEAEPDSDSEADPGAAAEAKSRLPALVRTMTATAIDRPRQEAAQVGRPGKAALAGAAVAGALLVSVPFLVLTGGDDKGAEAAPAGGTVLGGGAQEAPGDFVVTKPDTAAPDDHEKSSGKPGKPVERVPGGAAKQNQGKETPKRDGGGENRPKSGTGEKDGSAKSGGGKASGGGGADRPSDSGSGVTFSAPVSIRSHLSGRCLDVPNADFGDGKKLFVWDCNNGVAQKWQFASDGTLRIQGLCLDVANANYSDGTPIQIARCSGNAAQKFVLNERHDLVNTVVGKCVDIKDNNRGNGAWLQLWTCAGTDNQKWSV</sequence>
<dbReference type="InterPro" id="IPR035992">
    <property type="entry name" value="Ricin_B-like_lectins"/>
</dbReference>
<feature type="compositionally biased region" description="Polar residues" evidence="1">
    <location>
        <begin position="1"/>
        <end position="14"/>
    </location>
</feature>
<feature type="compositionally biased region" description="Low complexity" evidence="1">
    <location>
        <begin position="15"/>
        <end position="26"/>
    </location>
</feature>
<dbReference type="SUPFAM" id="SSF50370">
    <property type="entry name" value="Ricin B-like lectins"/>
    <property type="match status" value="1"/>
</dbReference>
<dbReference type="Gene3D" id="2.80.10.50">
    <property type="match status" value="1"/>
</dbReference>
<feature type="region of interest" description="Disordered" evidence="1">
    <location>
        <begin position="1"/>
        <end position="132"/>
    </location>
</feature>
<organism evidence="3 4">
    <name type="scientific">Streptomyces nigra</name>
    <dbReference type="NCBI Taxonomy" id="1827580"/>
    <lineage>
        <taxon>Bacteria</taxon>
        <taxon>Bacillati</taxon>
        <taxon>Actinomycetota</taxon>
        <taxon>Actinomycetes</taxon>
        <taxon>Kitasatosporales</taxon>
        <taxon>Streptomycetaceae</taxon>
        <taxon>Streptomyces</taxon>
    </lineage>
</organism>
<name>A0ABZ1J797_9ACTN</name>
<keyword evidence="4" id="KW-1185">Reference proteome</keyword>
<gene>
    <name evidence="3" type="ORF">OHU27_34640</name>
</gene>
<protein>
    <submittedName>
        <fullName evidence="3">Ricin-type beta-trefoil lectin domain protein</fullName>
    </submittedName>
</protein>
<evidence type="ECO:0000256" key="1">
    <source>
        <dbReference type="SAM" id="MobiDB-lite"/>
    </source>
</evidence>
<dbReference type="EMBL" id="CP108125">
    <property type="protein sequence ID" value="WTO87307.1"/>
    <property type="molecule type" value="Genomic_DNA"/>
</dbReference>
<dbReference type="Proteomes" id="UP001622690">
    <property type="component" value="Chromosome"/>
</dbReference>
<dbReference type="Pfam" id="PF00652">
    <property type="entry name" value="Ricin_B_lectin"/>
    <property type="match status" value="1"/>
</dbReference>
<evidence type="ECO:0000259" key="2">
    <source>
        <dbReference type="SMART" id="SM00458"/>
    </source>
</evidence>
<evidence type="ECO:0000313" key="3">
    <source>
        <dbReference type="EMBL" id="WTO87307.1"/>
    </source>
</evidence>